<comment type="caution">
    <text evidence="2">The sequence shown here is derived from an EMBL/GenBank/DDBJ whole genome shotgun (WGS) entry which is preliminary data.</text>
</comment>
<dbReference type="RefSeq" id="WP_152969288.1">
    <property type="nucleotide sequence ID" value="NZ_LAQT01000032.1"/>
</dbReference>
<protein>
    <recommendedName>
        <fullName evidence="4">Acid stress chaperone HdeA</fullName>
    </recommendedName>
</protein>
<dbReference type="EMBL" id="LAQT01000032">
    <property type="protein sequence ID" value="KPC50087.1"/>
    <property type="molecule type" value="Genomic_DNA"/>
</dbReference>
<evidence type="ECO:0000313" key="3">
    <source>
        <dbReference type="Proteomes" id="UP000037939"/>
    </source>
</evidence>
<proteinExistence type="predicted"/>
<sequence>MPRSALISALLLASLSLSLNARAETDPWANYDKVLKTLPKDAAATLDRGVSCNHFSGEINGDNSAADKQTFREMKKLKCGTVDQDIASVKNKYKNNKAVVNAIQVYYEN</sequence>
<keyword evidence="3" id="KW-1185">Reference proteome</keyword>
<reference evidence="2 3" key="1">
    <citation type="submission" date="2015-07" db="EMBL/GenBank/DDBJ databases">
        <title>Draft genome sequence of the Amantichitinum ursilacus IGB-41, a new chitin-degrading bacterium.</title>
        <authorList>
            <person name="Kirstahler P."/>
            <person name="Guenther M."/>
            <person name="Grumaz C."/>
            <person name="Rupp S."/>
            <person name="Zibek S."/>
            <person name="Sohn K."/>
        </authorList>
    </citation>
    <scope>NUCLEOTIDE SEQUENCE [LARGE SCALE GENOMIC DNA]</scope>
    <source>
        <strain evidence="2 3">IGB-41</strain>
    </source>
</reference>
<name>A0A0N0GLG6_9NEIS</name>
<dbReference type="Proteomes" id="UP000037939">
    <property type="component" value="Unassembled WGS sequence"/>
</dbReference>
<gene>
    <name evidence="2" type="ORF">WG78_18510</name>
</gene>
<dbReference type="STRING" id="857265.WG78_18510"/>
<feature type="signal peptide" evidence="1">
    <location>
        <begin position="1"/>
        <end position="23"/>
    </location>
</feature>
<evidence type="ECO:0000256" key="1">
    <source>
        <dbReference type="SAM" id="SignalP"/>
    </source>
</evidence>
<evidence type="ECO:0008006" key="4">
    <source>
        <dbReference type="Google" id="ProtNLM"/>
    </source>
</evidence>
<accession>A0A0N0GLG6</accession>
<dbReference type="OrthoDB" id="8595802at2"/>
<evidence type="ECO:0000313" key="2">
    <source>
        <dbReference type="EMBL" id="KPC50087.1"/>
    </source>
</evidence>
<keyword evidence="1" id="KW-0732">Signal</keyword>
<dbReference type="AlphaFoldDB" id="A0A0N0GLG6"/>
<organism evidence="2 3">
    <name type="scientific">Amantichitinum ursilacus</name>
    <dbReference type="NCBI Taxonomy" id="857265"/>
    <lineage>
        <taxon>Bacteria</taxon>
        <taxon>Pseudomonadati</taxon>
        <taxon>Pseudomonadota</taxon>
        <taxon>Betaproteobacteria</taxon>
        <taxon>Neisseriales</taxon>
        <taxon>Chitinibacteraceae</taxon>
        <taxon>Amantichitinum</taxon>
    </lineage>
</organism>
<feature type="chain" id="PRO_5005849636" description="Acid stress chaperone HdeA" evidence="1">
    <location>
        <begin position="24"/>
        <end position="109"/>
    </location>
</feature>